<feature type="compositionally biased region" description="Basic residues" evidence="1">
    <location>
        <begin position="574"/>
        <end position="583"/>
    </location>
</feature>
<protein>
    <submittedName>
        <fullName evidence="2">Uncharacterized protein</fullName>
    </submittedName>
</protein>
<feature type="compositionally biased region" description="Polar residues" evidence="1">
    <location>
        <begin position="133"/>
        <end position="143"/>
    </location>
</feature>
<sequence length="674" mass="73823">MARHKVIADSEDEDEGDDVLLIEPEGALERPEPEPLSPQHQAEGHHNHSSDTTDPSFFANIYDDQQGLAVQQSDLVENIVRQSQRACASSGDVSLPALKRRRANPSSGTDVTSPRVSSKPRNHSALFPDDASEITTPRKSTGQEWEIPSTPEDGAASHRTKGLAGRKGPDGEKKRTKLSLVSSPTAAAPIGAETTSEAHIEDDSRENQVEEGLEASAVSTPLARKPPTSYHNSALPDATKFYIAQSSLTTMQKLEYQKVTVSNSYGGLPGSLPHQKSSGVTTIAYSTPSGYSPVPPLPGEEFLAPSPQHLNILNMSSSPNMADSGFELPDQAISVPNIEVEIPAANHRHESPGEPQDQTPVGKRKKRTRQVAEEDELCQDDPWDVENLDAPQSYKPRPTKRRSILARDFMSVENNDYNLRDISDDDMPPTQSPPRPLSIALPDTDPVEPPAEAPPEVPPEIHPEPYAEAPLEAPRKRGRKKKQQPGPEVLTTKADMNEDSPVNQTCASLDKATMIEPSPDKPKKRRGRPRKSELPKAVEESLPEPSIVDELPETDVPQEVHTPEDSSEVTTKRKDGKGKRKEKRNTLEEDEPPDSEGNRPPLREVDNNSRSPSKSVSDRVSPDKASAEPPDRIQTPKAQLKETPTLGASQSKLRYRVGLSKRSRIAPLLKSIRK</sequence>
<reference evidence="2" key="1">
    <citation type="submission" date="2022-07" db="EMBL/GenBank/DDBJ databases">
        <title>Genome Sequence of Xylaria arbuscula.</title>
        <authorList>
            <person name="Buettner E."/>
        </authorList>
    </citation>
    <scope>NUCLEOTIDE SEQUENCE</scope>
    <source>
        <strain evidence="2">VT107</strain>
    </source>
</reference>
<keyword evidence="3" id="KW-1185">Reference proteome</keyword>
<feature type="compositionally biased region" description="Basic and acidic residues" evidence="1">
    <location>
        <begin position="530"/>
        <end position="539"/>
    </location>
</feature>
<feature type="compositionally biased region" description="Basic and acidic residues" evidence="1">
    <location>
        <begin position="42"/>
        <end position="51"/>
    </location>
</feature>
<comment type="caution">
    <text evidence="2">The sequence shown here is derived from an EMBL/GenBank/DDBJ whole genome shotgun (WGS) entry which is preliminary data.</text>
</comment>
<feature type="compositionally biased region" description="Acidic residues" evidence="1">
    <location>
        <begin position="373"/>
        <end position="387"/>
    </location>
</feature>
<feature type="region of interest" description="Disordered" evidence="1">
    <location>
        <begin position="83"/>
        <end position="236"/>
    </location>
</feature>
<evidence type="ECO:0000313" key="3">
    <source>
        <dbReference type="Proteomes" id="UP001148614"/>
    </source>
</evidence>
<evidence type="ECO:0000256" key="1">
    <source>
        <dbReference type="SAM" id="MobiDB-lite"/>
    </source>
</evidence>
<dbReference type="AlphaFoldDB" id="A0A9W8TH95"/>
<proteinExistence type="predicted"/>
<feature type="region of interest" description="Disordered" evidence="1">
    <location>
        <begin position="1"/>
        <end position="60"/>
    </location>
</feature>
<dbReference type="VEuPathDB" id="FungiDB:F4678DRAFT_349071"/>
<feature type="region of interest" description="Disordered" evidence="1">
    <location>
        <begin position="342"/>
        <end position="654"/>
    </location>
</feature>
<feature type="compositionally biased region" description="Pro residues" evidence="1">
    <location>
        <begin position="447"/>
        <end position="458"/>
    </location>
</feature>
<feature type="compositionally biased region" description="Polar residues" evidence="1">
    <location>
        <begin position="104"/>
        <end position="116"/>
    </location>
</feature>
<name>A0A9W8TH95_9PEZI</name>
<organism evidence="2 3">
    <name type="scientific">Xylaria arbuscula</name>
    <dbReference type="NCBI Taxonomy" id="114810"/>
    <lineage>
        <taxon>Eukaryota</taxon>
        <taxon>Fungi</taxon>
        <taxon>Dikarya</taxon>
        <taxon>Ascomycota</taxon>
        <taxon>Pezizomycotina</taxon>
        <taxon>Sordariomycetes</taxon>
        <taxon>Xylariomycetidae</taxon>
        <taxon>Xylariales</taxon>
        <taxon>Xylariaceae</taxon>
        <taxon>Xylaria</taxon>
    </lineage>
</organism>
<gene>
    <name evidence="2" type="ORF">NPX13_g9682</name>
</gene>
<accession>A0A9W8TH95</accession>
<feature type="compositionally biased region" description="Acidic residues" evidence="1">
    <location>
        <begin position="9"/>
        <end position="20"/>
    </location>
</feature>
<feature type="compositionally biased region" description="Basic and acidic residues" evidence="1">
    <location>
        <begin position="616"/>
        <end position="631"/>
    </location>
</feature>
<dbReference type="Proteomes" id="UP001148614">
    <property type="component" value="Unassembled WGS sequence"/>
</dbReference>
<feature type="compositionally biased region" description="Basic and acidic residues" evidence="1">
    <location>
        <begin position="196"/>
        <end position="208"/>
    </location>
</feature>
<dbReference type="EMBL" id="JANPWZ010002460">
    <property type="protein sequence ID" value="KAJ3558553.1"/>
    <property type="molecule type" value="Genomic_DNA"/>
</dbReference>
<evidence type="ECO:0000313" key="2">
    <source>
        <dbReference type="EMBL" id="KAJ3558553.1"/>
    </source>
</evidence>